<evidence type="ECO:0000313" key="2">
    <source>
        <dbReference type="Proteomes" id="UP000282386"/>
    </source>
</evidence>
<dbReference type="Proteomes" id="UP000282386">
    <property type="component" value="Chromosome"/>
</dbReference>
<evidence type="ECO:0000313" key="1">
    <source>
        <dbReference type="EMBL" id="VEI24197.1"/>
    </source>
</evidence>
<name>A0A7Z9A5G8_9MICC</name>
<dbReference type="AlphaFoldDB" id="A0A7Z9A5G8"/>
<dbReference type="EMBL" id="LR134479">
    <property type="protein sequence ID" value="VEI24197.1"/>
    <property type="molecule type" value="Genomic_DNA"/>
</dbReference>
<sequence length="71" mass="8108">MTVRRLHQLKIKALLVGKVFRVGRTLQTLDSKVCLKKPRGQQWHKDNAGVGDTERGKNLAAEESCRRTLCY</sequence>
<gene>
    <name evidence="1" type="ORF">NCTC10207_01957</name>
</gene>
<proteinExistence type="predicted"/>
<reference evidence="1 2" key="1">
    <citation type="submission" date="2018-12" db="EMBL/GenBank/DDBJ databases">
        <authorList>
            <consortium name="Pathogen Informatics"/>
        </authorList>
    </citation>
    <scope>NUCLEOTIDE SEQUENCE [LARGE SCALE GENOMIC DNA]</scope>
    <source>
        <strain evidence="1 2">NCTC10207</strain>
    </source>
</reference>
<organism evidence="1 2">
    <name type="scientific">Rothia aeria</name>
    <dbReference type="NCBI Taxonomy" id="172042"/>
    <lineage>
        <taxon>Bacteria</taxon>
        <taxon>Bacillati</taxon>
        <taxon>Actinomycetota</taxon>
        <taxon>Actinomycetes</taxon>
        <taxon>Micrococcales</taxon>
        <taxon>Micrococcaceae</taxon>
        <taxon>Rothia</taxon>
    </lineage>
</organism>
<protein>
    <submittedName>
        <fullName evidence="1">Uncharacterized protein</fullName>
    </submittedName>
</protein>
<accession>A0A7Z9A5G8</accession>